<evidence type="ECO:0000256" key="1">
    <source>
        <dbReference type="SAM" id="Phobius"/>
    </source>
</evidence>
<keyword evidence="1" id="KW-0812">Transmembrane</keyword>
<dbReference type="Proteomes" id="UP000435323">
    <property type="component" value="Unassembled WGS sequence"/>
</dbReference>
<gene>
    <name evidence="2" type="ORF">GNP77_01295</name>
</gene>
<feature type="transmembrane region" description="Helical" evidence="1">
    <location>
        <begin position="15"/>
        <end position="37"/>
    </location>
</feature>
<evidence type="ECO:0008006" key="4">
    <source>
        <dbReference type="Google" id="ProtNLM"/>
    </source>
</evidence>
<dbReference type="EMBL" id="WOBO01000003">
    <property type="protein sequence ID" value="MUK44003.1"/>
    <property type="molecule type" value="Genomic_DNA"/>
</dbReference>
<dbReference type="AlphaFoldDB" id="A0A6N3Z469"/>
<reference evidence="2 3" key="1">
    <citation type="submission" date="2019-11" db="EMBL/GenBank/DDBJ databases">
        <title>Using colonization assays and comparative genomics to discover symbiosis behaviors and factors in Vibrio fischeri.</title>
        <authorList>
            <person name="Bongrand C."/>
            <person name="Moriano-Gutierrez S."/>
            <person name="Arevalo P."/>
            <person name="Mcfall-Ngai M."/>
            <person name="Visick K."/>
            <person name="Polz M.F."/>
            <person name="Ruby E.G."/>
        </authorList>
    </citation>
    <scope>NUCLEOTIDE SEQUENCE [LARGE SCALE GENOMIC DNA]</scope>
    <source>
        <strain evidence="3">emors.3.2</strain>
    </source>
</reference>
<keyword evidence="1" id="KW-1133">Transmembrane helix</keyword>
<evidence type="ECO:0000313" key="2">
    <source>
        <dbReference type="EMBL" id="MUK44003.1"/>
    </source>
</evidence>
<proteinExistence type="predicted"/>
<evidence type="ECO:0000313" key="3">
    <source>
        <dbReference type="Proteomes" id="UP000435323"/>
    </source>
</evidence>
<dbReference type="RefSeq" id="WP_063658463.1">
    <property type="nucleotide sequence ID" value="NZ_JAJVEG010000007.1"/>
</dbReference>
<organism evidence="2 3">
    <name type="scientific">Aliivibrio fischeri</name>
    <name type="common">Vibrio fischeri</name>
    <dbReference type="NCBI Taxonomy" id="668"/>
    <lineage>
        <taxon>Bacteria</taxon>
        <taxon>Pseudomonadati</taxon>
        <taxon>Pseudomonadota</taxon>
        <taxon>Gammaproteobacteria</taxon>
        <taxon>Vibrionales</taxon>
        <taxon>Vibrionaceae</taxon>
        <taxon>Aliivibrio</taxon>
    </lineage>
</organism>
<protein>
    <recommendedName>
        <fullName evidence="4">Pilus assembly protein PilW</fullName>
    </recommendedName>
</protein>
<sequence>MVIKNVNRKQYGASLIELLIASSIGLVALMLVGNIYIKGQKIYAERSQNLLLVQELNDALRFIKEESQRAGYQGGSSDLAILSGANDIIHVSGAQLSFIYQLEPAASSAWRFASFKYDSNTIKICSRKNMNHIPDINYLPQCLSLIDNNIINVSSFSLNYTHLGNSVSSGYLTISTTAELKNTNHQYSSEIKIQQRNWK</sequence>
<name>A0A6N3Z469_ALIFS</name>
<dbReference type="PIRSF" id="PIRSF004525">
    <property type="entry name" value="Pilin_peptidase-dep_B_prd"/>
    <property type="match status" value="1"/>
</dbReference>
<keyword evidence="1" id="KW-0472">Membrane</keyword>
<dbReference type="InterPro" id="IPR016419">
    <property type="entry name" value="Prepilin_Pept-dep_B_prd"/>
</dbReference>
<comment type="caution">
    <text evidence="2">The sequence shown here is derived from an EMBL/GenBank/DDBJ whole genome shotgun (WGS) entry which is preliminary data.</text>
</comment>
<accession>A0A6N3Z469</accession>